<accession>A0ABY0IC80</accession>
<feature type="domain" description="Peptidoglycan beta-N-acetylmuramidase NamZ C-terminal" evidence="2">
    <location>
        <begin position="231"/>
        <end position="393"/>
    </location>
</feature>
<dbReference type="Pfam" id="PF20732">
    <property type="entry name" value="NamZ_C"/>
    <property type="match status" value="1"/>
</dbReference>
<organism evidence="3 4">
    <name type="scientific">Halobacteriovorax vibrionivorans</name>
    <dbReference type="NCBI Taxonomy" id="2152716"/>
    <lineage>
        <taxon>Bacteria</taxon>
        <taxon>Pseudomonadati</taxon>
        <taxon>Bdellovibrionota</taxon>
        <taxon>Bacteriovoracia</taxon>
        <taxon>Bacteriovoracales</taxon>
        <taxon>Halobacteriovoraceae</taxon>
        <taxon>Halobacteriovorax</taxon>
    </lineage>
</organism>
<feature type="domain" description="Peptidoglycan beta-N-acetylmuramidase NamZ N-terminal" evidence="1">
    <location>
        <begin position="23"/>
        <end position="225"/>
    </location>
</feature>
<name>A0ABY0IC80_9BACT</name>
<dbReference type="RefSeq" id="WP_115362519.1">
    <property type="nucleotide sequence ID" value="NZ_QDKL01000003.1"/>
</dbReference>
<gene>
    <name evidence="3" type="ORF">DAY19_11345</name>
</gene>
<dbReference type="Gene3D" id="3.40.50.12170">
    <property type="entry name" value="Uncharacterised protein PF07075, DUF1343"/>
    <property type="match status" value="1"/>
</dbReference>
<dbReference type="PANTHER" id="PTHR42915:SF1">
    <property type="entry name" value="PEPTIDOGLYCAN BETA-N-ACETYLMURAMIDASE NAMZ"/>
    <property type="match status" value="1"/>
</dbReference>
<dbReference type="PIRSF" id="PIRSF016719">
    <property type="entry name" value="UCP016719"/>
    <property type="match status" value="1"/>
</dbReference>
<dbReference type="EMBL" id="QDKL01000003">
    <property type="protein sequence ID" value="RZF20573.1"/>
    <property type="molecule type" value="Genomic_DNA"/>
</dbReference>
<proteinExistence type="predicted"/>
<dbReference type="InterPro" id="IPR008302">
    <property type="entry name" value="NamZ"/>
</dbReference>
<evidence type="ECO:0000259" key="1">
    <source>
        <dbReference type="Pfam" id="PF07075"/>
    </source>
</evidence>
<dbReference type="InterPro" id="IPR048502">
    <property type="entry name" value="NamZ_N"/>
</dbReference>
<evidence type="ECO:0000313" key="3">
    <source>
        <dbReference type="EMBL" id="RZF20573.1"/>
    </source>
</evidence>
<sequence>MIKIGLDRLRDDASLQNKITGNIALLCHSASVDSNLKVAPILFKEFFGDRFKKLFGPQHGFVSDVQDNMVETDHYTHPFFQVPVYSLYSETRKPTKEMLEGIDTFVVDLQDVGTRVYTYITTVTYLLEECSKQGIKVVILDRPNPVGLEKIEGNILETEFRSFVGALEIPQRHALSMGEYAKYAKKKLGFSVELEVIEVQGLTRSMFWQDTGLEWINPSPNLPTPQGAHTFCGTVLYEGTNLSEGRGTTRALEVIGHPAIEAYSFVEGLSDTLHEIDNNSFILRPVNFMPTFNKHAGVACGGVHIHVTDPAKFNSWHVSQYLCREFKRVLGDKFEWDKKDYEYAFGNLAIDLINGSLFVKEWVERLGSMDELISFEKKGHKQYLEEIEDIKIYK</sequence>
<dbReference type="PANTHER" id="PTHR42915">
    <property type="entry name" value="HYPOTHETICAL 460 KDA PROTEIN IN FEUA-SIGW INTERGENIC REGION [PRECURSOR]"/>
    <property type="match status" value="1"/>
</dbReference>
<evidence type="ECO:0000259" key="2">
    <source>
        <dbReference type="Pfam" id="PF20732"/>
    </source>
</evidence>
<reference evidence="4" key="1">
    <citation type="journal article" date="2019" name="Int. J. Syst. Evol. Microbiol.">
        <title>Halobacteriovorax valvorus sp. nov., a novel prokaryotic predator isolated from coastal seawater of China.</title>
        <authorList>
            <person name="Chen M.-X."/>
        </authorList>
    </citation>
    <scope>NUCLEOTIDE SEQUENCE [LARGE SCALE GENOMIC DNA]</scope>
    <source>
        <strain evidence="4">BL9</strain>
    </source>
</reference>
<dbReference type="Pfam" id="PF07075">
    <property type="entry name" value="NamZ_N"/>
    <property type="match status" value="1"/>
</dbReference>
<comment type="caution">
    <text evidence="3">The sequence shown here is derived from an EMBL/GenBank/DDBJ whole genome shotgun (WGS) entry which is preliminary data.</text>
</comment>
<evidence type="ECO:0000313" key="4">
    <source>
        <dbReference type="Proteomes" id="UP000443582"/>
    </source>
</evidence>
<dbReference type="Proteomes" id="UP000443582">
    <property type="component" value="Unassembled WGS sequence"/>
</dbReference>
<dbReference type="Gene3D" id="3.90.1150.140">
    <property type="match status" value="1"/>
</dbReference>
<keyword evidence="4" id="KW-1185">Reference proteome</keyword>
<protein>
    <submittedName>
        <fullName evidence="3">DUF1343 domain-containing protein</fullName>
    </submittedName>
</protein>
<dbReference type="InterPro" id="IPR048503">
    <property type="entry name" value="NamZ_C"/>
</dbReference>